<evidence type="ECO:0000256" key="3">
    <source>
        <dbReference type="SAM" id="SignalP"/>
    </source>
</evidence>
<proteinExistence type="predicted"/>
<keyword evidence="1 3" id="KW-0732">Signal</keyword>
<sequence>IFLYSFWIISLLLLTLCLSDSGGVFQEPRLLVAPAGAPVALYCRHNHSNSMAMLWYRHRAGQGLEMMVYSPGPNSGNMEEGFQSWELSRTDIWTFNLSLKAAGSADSAQYLCAVSIHSPPEPRNNDWLGVSSYTR</sequence>
<dbReference type="GO" id="GO:0002376">
    <property type="term" value="P:immune system process"/>
    <property type="evidence" value="ECO:0007669"/>
    <property type="project" value="UniProtKB-KW"/>
</dbReference>
<dbReference type="Gene3D" id="2.60.40.10">
    <property type="entry name" value="Immunoglobulins"/>
    <property type="match status" value="1"/>
</dbReference>
<reference evidence="5" key="1">
    <citation type="journal article" date="2010" name="Science">
        <title>The genome of the Western clawed frog Xenopus tropicalis.</title>
        <authorList>
            <person name="Hellsten U."/>
            <person name="Harland R.M."/>
            <person name="Gilchrist M.J."/>
            <person name="Hendrix D."/>
            <person name="Jurka J."/>
            <person name="Kapitonov V."/>
            <person name="Ovcharenko I."/>
            <person name="Putnam N.H."/>
            <person name="Shu S."/>
            <person name="Taher L."/>
            <person name="Blitz I.L."/>
            <person name="Blumberg B."/>
            <person name="Dichmann D.S."/>
            <person name="Dubchak I."/>
            <person name="Amaya E."/>
            <person name="Detter J.C."/>
            <person name="Fletcher R."/>
            <person name="Gerhard D.S."/>
            <person name="Goodstein D."/>
            <person name="Graves T."/>
            <person name="Grigoriev I.V."/>
            <person name="Grimwood J."/>
            <person name="Kawashima T."/>
            <person name="Lindquist E."/>
            <person name="Lucas S.M."/>
            <person name="Mead P.E."/>
            <person name="Mitros T."/>
            <person name="Ogino H."/>
            <person name="Ohta Y."/>
            <person name="Poliakov A.V."/>
            <person name="Pollet N."/>
            <person name="Robert J."/>
            <person name="Salamov A."/>
            <person name="Sater A.K."/>
            <person name="Schmutz J."/>
            <person name="Terry A."/>
            <person name="Vize P.D."/>
            <person name="Warren W.C."/>
            <person name="Wells D."/>
            <person name="Wills A."/>
            <person name="Wilson R.K."/>
            <person name="Zimmerman L.B."/>
            <person name="Zorn A.M."/>
            <person name="Grainger R."/>
            <person name="Grammer T."/>
            <person name="Khokha M.K."/>
            <person name="Richardson P.M."/>
            <person name="Rokhsar D.S."/>
        </authorList>
    </citation>
    <scope>NUCLEOTIDE SEQUENCE [LARGE SCALE GENOMIC DNA]</scope>
    <source>
        <strain evidence="5">Nigerian</strain>
    </source>
</reference>
<dbReference type="InterPro" id="IPR050413">
    <property type="entry name" value="TCR_beta_variable"/>
</dbReference>
<dbReference type="Pfam" id="PF07686">
    <property type="entry name" value="V-set"/>
    <property type="match status" value="1"/>
</dbReference>
<evidence type="ECO:0000313" key="5">
    <source>
        <dbReference type="Ensembl" id="ENSXETP00000105028"/>
    </source>
</evidence>
<dbReference type="InterPro" id="IPR036179">
    <property type="entry name" value="Ig-like_dom_sf"/>
</dbReference>
<dbReference type="PANTHER" id="PTHR23268:SF124">
    <property type="entry name" value="IG-LIKE DOMAIN-CONTAINING PROTEIN"/>
    <property type="match status" value="1"/>
</dbReference>
<name>A0A803JB09_XENTR</name>
<protein>
    <recommendedName>
        <fullName evidence="4">Immunoglobulin V-set domain-containing protein</fullName>
    </recommendedName>
</protein>
<evidence type="ECO:0000256" key="1">
    <source>
        <dbReference type="ARBA" id="ARBA00022729"/>
    </source>
</evidence>
<organism evidence="5">
    <name type="scientific">Xenopus tropicalis</name>
    <name type="common">Western clawed frog</name>
    <name type="synonym">Silurana tropicalis</name>
    <dbReference type="NCBI Taxonomy" id="8364"/>
    <lineage>
        <taxon>Eukaryota</taxon>
        <taxon>Metazoa</taxon>
        <taxon>Chordata</taxon>
        <taxon>Craniata</taxon>
        <taxon>Vertebrata</taxon>
        <taxon>Euteleostomi</taxon>
        <taxon>Amphibia</taxon>
        <taxon>Batrachia</taxon>
        <taxon>Anura</taxon>
        <taxon>Pipoidea</taxon>
        <taxon>Pipidae</taxon>
        <taxon>Xenopodinae</taxon>
        <taxon>Xenopus</taxon>
        <taxon>Silurana</taxon>
    </lineage>
</organism>
<dbReference type="Ensembl" id="ENSXETT00000108222">
    <property type="protein sequence ID" value="ENSXETP00000105028"/>
    <property type="gene ID" value="ENSXETG00000046384"/>
</dbReference>
<evidence type="ECO:0000259" key="4">
    <source>
        <dbReference type="SMART" id="SM00406"/>
    </source>
</evidence>
<feature type="domain" description="Immunoglobulin V-set" evidence="4">
    <location>
        <begin position="38"/>
        <end position="114"/>
    </location>
</feature>
<dbReference type="InParanoid" id="A0A803JB09"/>
<dbReference type="FunCoup" id="A0A803JB09">
    <property type="interactions" value="629"/>
</dbReference>
<dbReference type="SUPFAM" id="SSF48726">
    <property type="entry name" value="Immunoglobulin"/>
    <property type="match status" value="1"/>
</dbReference>
<dbReference type="PANTHER" id="PTHR23268">
    <property type="entry name" value="T-CELL RECEPTOR BETA CHAIN"/>
    <property type="match status" value="1"/>
</dbReference>
<dbReference type="InterPro" id="IPR013783">
    <property type="entry name" value="Ig-like_fold"/>
</dbReference>
<keyword evidence="2" id="KW-0391">Immunity</keyword>
<feature type="chain" id="PRO_5031083705" description="Immunoglobulin V-set domain-containing protein" evidence="3">
    <location>
        <begin position="20"/>
        <end position="135"/>
    </location>
</feature>
<accession>A0A803JB09</accession>
<dbReference type="AlphaFoldDB" id="A0A803JB09"/>
<dbReference type="InterPro" id="IPR013106">
    <property type="entry name" value="Ig_V-set"/>
</dbReference>
<evidence type="ECO:0000256" key="2">
    <source>
        <dbReference type="ARBA" id="ARBA00022859"/>
    </source>
</evidence>
<dbReference type="SMART" id="SM00406">
    <property type="entry name" value="IGv"/>
    <property type="match status" value="1"/>
</dbReference>
<feature type="signal peptide" evidence="3">
    <location>
        <begin position="1"/>
        <end position="19"/>
    </location>
</feature>
<reference evidence="5" key="2">
    <citation type="submission" date="2021-03" db="UniProtKB">
        <authorList>
            <consortium name="Ensembl"/>
        </authorList>
    </citation>
    <scope>IDENTIFICATION</scope>
</reference>
<dbReference type="GeneTree" id="ENSGT01070000254626"/>